<accession>A0AB37MCQ8</accession>
<sequence length="1141" mass="125312">MNNLFTHKGKSGNCILFLAFLLFTGLFASPVSAQSLKENDITLKVQSETVENVFNQLSKITNLKFFYDQQVVNDAPRVTLDVKKATLKAVLAEITAQTKLHFNRNNNTIAVSMVAANSDSDASRKITLAGVIVDEKGEAVIGASVAVQGTTLGTITNVDGEYTLADVPDNSKITISFIGYQSMTFLAKDKALAKVVLQEDNEMLDEVVVIGYGTTTVKSATGSISSVKANDLQSYPSTNFASALSGKMAGVQVSLPSGAPGGSPVINVRGIGTLTAGSKPLIVVDGFPLTEGSDINSINMSAIQSIEVLKDAASTAIYGSRGANGIIMITTKSGKTSKPNVALSATFSLQQRYDKLELVDAYDMAQYMLEARNTGYVNKNPSIRKETDDTAVRKANGASKRELIPDYLYPYLNGEKGLTNTNWLDEVFQLAPMQDYNISVSGGSEKAFYSLSAGYMKQEGIVVGTDFDKFSANVNLKLMPTNTITLGFSFSPSYSKKNTFDEDALSSNFLNIATGIYPFFAPYNEDGTLSISEQIKANTSTDGALYENPVAISKKVQRKTDRLRLFGNMYAEVRLFKDFKFKTNVGADYDASIYKFYTPSDIGKYRAAAPQPISASQSNTNRKNYLIENTLTYNKLIKEHSIQVLLGQSYQREDQELLKVTATGFGDSSIKNIAGGSSFKVEPSQYSWAMISYFARLNYSWQDRYIFSASMRRDGSSRFGDNTKWGMFPALSAAWLISNEKFMNSCSAIDYAKLRVSWGKSGNNQIANYGAQALMSDNDYLFGGTLASGTVINASPNPDLSWEMTSTWNIGLDVTLFKYLGISADFYLANTNDLLLSVPVPHQSGYTTSLQNIGKVRNTGFEIRFSTAKDVNMGPVSWNSSLNLSTNKNKVLALAPGQTQIIGSKGFSITEVGKSISELYGYEIIGIYKSDEDFKKYPAMAGTQIGDYIIKNQNDDNVINTKDKKSFGSPLPKVVLGWNNTFRYKSFELTLDLYSELGKKLYSTALATYMDTGEGFAVTTKEYFNNRYHPVNNPNGTYATPNMGNFSSARKEARISNKFFYNASNFNIRSLKFSYELPSSFINRLGLQRTQVYFLANNLLLLTPYKGMSLNGNSTDALNQGLESYNYPVPRTFSLGLNINF</sequence>
<evidence type="ECO:0000256" key="12">
    <source>
        <dbReference type="SAM" id="SignalP"/>
    </source>
</evidence>
<feature type="chain" id="PRO_5044230998" evidence="12">
    <location>
        <begin position="34"/>
        <end position="1141"/>
    </location>
</feature>
<keyword evidence="12" id="KW-0732">Signal</keyword>
<dbReference type="NCBIfam" id="TIGR04056">
    <property type="entry name" value="OMP_RagA_SusC"/>
    <property type="match status" value="1"/>
</dbReference>
<evidence type="ECO:0000313" key="14">
    <source>
        <dbReference type="EMBL" id="RHN09116.1"/>
    </source>
</evidence>
<dbReference type="Pfam" id="PF07715">
    <property type="entry name" value="Plug"/>
    <property type="match status" value="1"/>
</dbReference>
<keyword evidence="8 10" id="KW-0472">Membrane</keyword>
<evidence type="ECO:0000259" key="13">
    <source>
        <dbReference type="SMART" id="SM00965"/>
    </source>
</evidence>
<dbReference type="AlphaFoldDB" id="A0AB37MCQ8"/>
<dbReference type="InterPro" id="IPR037066">
    <property type="entry name" value="Plug_dom_sf"/>
</dbReference>
<keyword evidence="3 10" id="KW-1134">Transmembrane beta strand</keyword>
<dbReference type="Gene3D" id="2.60.40.1120">
    <property type="entry name" value="Carboxypeptidase-like, regulatory domain"/>
    <property type="match status" value="1"/>
</dbReference>
<evidence type="ECO:0000256" key="5">
    <source>
        <dbReference type="ARBA" id="ARBA00022692"/>
    </source>
</evidence>
<dbReference type="RefSeq" id="WP_118476908.1">
    <property type="nucleotide sequence ID" value="NZ_JAQCXL010000015.1"/>
</dbReference>
<comment type="similarity">
    <text evidence="10 11">Belongs to the TonB-dependent receptor family.</text>
</comment>
<dbReference type="Gene3D" id="2.40.170.20">
    <property type="entry name" value="TonB-dependent receptor, beta-barrel domain"/>
    <property type="match status" value="1"/>
</dbReference>
<name>A0AB37MCQ8_9BACE</name>
<dbReference type="InterPro" id="IPR036942">
    <property type="entry name" value="Beta-barrel_TonB_sf"/>
</dbReference>
<keyword evidence="4" id="KW-0406">Ion transport</keyword>
<keyword evidence="2 10" id="KW-0813">Transport</keyword>
<keyword evidence="9 10" id="KW-0998">Cell outer membrane</keyword>
<proteinExistence type="inferred from homology"/>
<evidence type="ECO:0000256" key="11">
    <source>
        <dbReference type="RuleBase" id="RU003357"/>
    </source>
</evidence>
<dbReference type="Pfam" id="PF13715">
    <property type="entry name" value="CarbopepD_reg_2"/>
    <property type="match status" value="1"/>
</dbReference>
<evidence type="ECO:0000256" key="1">
    <source>
        <dbReference type="ARBA" id="ARBA00004571"/>
    </source>
</evidence>
<evidence type="ECO:0000256" key="9">
    <source>
        <dbReference type="ARBA" id="ARBA00023237"/>
    </source>
</evidence>
<dbReference type="InterPro" id="IPR000531">
    <property type="entry name" value="Beta-barrel_TonB"/>
</dbReference>
<dbReference type="InterPro" id="IPR039426">
    <property type="entry name" value="TonB-dep_rcpt-like"/>
</dbReference>
<dbReference type="GO" id="GO:0006826">
    <property type="term" value="P:iron ion transport"/>
    <property type="evidence" value="ECO:0007669"/>
    <property type="project" value="UniProtKB-KW"/>
</dbReference>
<evidence type="ECO:0000313" key="15">
    <source>
        <dbReference type="Proteomes" id="UP000286003"/>
    </source>
</evidence>
<dbReference type="Pfam" id="PF00593">
    <property type="entry name" value="TonB_dep_Rec_b-barrel"/>
    <property type="match status" value="1"/>
</dbReference>
<dbReference type="SUPFAM" id="SSF49464">
    <property type="entry name" value="Carboxypeptidase regulatory domain-like"/>
    <property type="match status" value="1"/>
</dbReference>
<feature type="signal peptide" evidence="12">
    <location>
        <begin position="1"/>
        <end position="33"/>
    </location>
</feature>
<comment type="subcellular location">
    <subcellularLocation>
        <location evidence="1 10">Cell outer membrane</location>
        <topology evidence="1 10">Multi-pass membrane protein</topology>
    </subcellularLocation>
</comment>
<gene>
    <name evidence="14" type="ORF">DWZ32_04735</name>
</gene>
<dbReference type="Pfam" id="PF07660">
    <property type="entry name" value="STN"/>
    <property type="match status" value="1"/>
</dbReference>
<dbReference type="PROSITE" id="PS52016">
    <property type="entry name" value="TONB_DEPENDENT_REC_3"/>
    <property type="match status" value="1"/>
</dbReference>
<feature type="domain" description="Secretin/TonB short N-terminal" evidence="13">
    <location>
        <begin position="63"/>
        <end position="114"/>
    </location>
</feature>
<evidence type="ECO:0000256" key="7">
    <source>
        <dbReference type="ARBA" id="ARBA00023077"/>
    </source>
</evidence>
<dbReference type="SMART" id="SM00965">
    <property type="entry name" value="STN"/>
    <property type="match status" value="1"/>
</dbReference>
<dbReference type="Gene3D" id="3.55.50.30">
    <property type="match status" value="1"/>
</dbReference>
<dbReference type="InterPro" id="IPR011662">
    <property type="entry name" value="Secretin/TonB_short_N"/>
</dbReference>
<protein>
    <submittedName>
        <fullName evidence="14">SusC/RagA family TonB-linked outer membrane protein</fullName>
    </submittedName>
</protein>
<dbReference type="Proteomes" id="UP000286003">
    <property type="component" value="Unassembled WGS sequence"/>
</dbReference>
<reference evidence="14 15" key="1">
    <citation type="submission" date="2018-08" db="EMBL/GenBank/DDBJ databases">
        <title>A genome reference for cultivated species of the human gut microbiota.</title>
        <authorList>
            <person name="Zou Y."/>
            <person name="Xue W."/>
            <person name="Luo G."/>
        </authorList>
    </citation>
    <scope>NUCLEOTIDE SEQUENCE [LARGE SCALE GENOMIC DNA]</scope>
    <source>
        <strain evidence="14 15">AF31-23</strain>
    </source>
</reference>
<comment type="caution">
    <text evidence="14">The sequence shown here is derived from an EMBL/GenBank/DDBJ whole genome shotgun (WGS) entry which is preliminary data.</text>
</comment>
<dbReference type="EMBL" id="QRQM01000004">
    <property type="protein sequence ID" value="RHN09116.1"/>
    <property type="molecule type" value="Genomic_DNA"/>
</dbReference>
<organism evidence="14 15">
    <name type="scientific">Bacteroides intestinalis</name>
    <dbReference type="NCBI Taxonomy" id="329854"/>
    <lineage>
        <taxon>Bacteria</taxon>
        <taxon>Pseudomonadati</taxon>
        <taxon>Bacteroidota</taxon>
        <taxon>Bacteroidia</taxon>
        <taxon>Bacteroidales</taxon>
        <taxon>Bacteroidaceae</taxon>
        <taxon>Bacteroides</taxon>
    </lineage>
</organism>
<evidence type="ECO:0000256" key="3">
    <source>
        <dbReference type="ARBA" id="ARBA00022452"/>
    </source>
</evidence>
<keyword evidence="7 11" id="KW-0798">TonB box</keyword>
<dbReference type="InterPro" id="IPR023996">
    <property type="entry name" value="TonB-dep_OMP_SusC/RagA"/>
</dbReference>
<dbReference type="InterPro" id="IPR023997">
    <property type="entry name" value="TonB-dep_OMP_SusC/RagA_CS"/>
</dbReference>
<dbReference type="SUPFAM" id="SSF56935">
    <property type="entry name" value="Porins"/>
    <property type="match status" value="1"/>
</dbReference>
<evidence type="ECO:0000256" key="8">
    <source>
        <dbReference type="ARBA" id="ARBA00023136"/>
    </source>
</evidence>
<dbReference type="InterPro" id="IPR012910">
    <property type="entry name" value="Plug_dom"/>
</dbReference>
<evidence type="ECO:0000256" key="2">
    <source>
        <dbReference type="ARBA" id="ARBA00022448"/>
    </source>
</evidence>
<dbReference type="Gene3D" id="2.170.130.10">
    <property type="entry name" value="TonB-dependent receptor, plug domain"/>
    <property type="match status" value="1"/>
</dbReference>
<dbReference type="GO" id="GO:0009279">
    <property type="term" value="C:cell outer membrane"/>
    <property type="evidence" value="ECO:0007669"/>
    <property type="project" value="UniProtKB-SubCell"/>
</dbReference>
<evidence type="ECO:0000256" key="10">
    <source>
        <dbReference type="PROSITE-ProRule" id="PRU01360"/>
    </source>
</evidence>
<dbReference type="NCBIfam" id="TIGR04057">
    <property type="entry name" value="SusC_RagA_signa"/>
    <property type="match status" value="1"/>
</dbReference>
<keyword evidence="5 10" id="KW-0812">Transmembrane</keyword>
<keyword evidence="6" id="KW-0408">Iron</keyword>
<keyword evidence="4" id="KW-0410">Iron transport</keyword>
<evidence type="ECO:0000256" key="4">
    <source>
        <dbReference type="ARBA" id="ARBA00022496"/>
    </source>
</evidence>
<evidence type="ECO:0000256" key="6">
    <source>
        <dbReference type="ARBA" id="ARBA00023004"/>
    </source>
</evidence>
<dbReference type="InterPro" id="IPR008969">
    <property type="entry name" value="CarboxyPept-like_regulatory"/>
</dbReference>